<dbReference type="RefSeq" id="WP_269926152.1">
    <property type="nucleotide sequence ID" value="NZ_JAMKBJ010000005.1"/>
</dbReference>
<comment type="caution">
    <text evidence="2">The sequence shown here is derived from an EMBL/GenBank/DDBJ whole genome shotgun (WGS) entry which is preliminary data.</text>
</comment>
<feature type="region of interest" description="Disordered" evidence="1">
    <location>
        <begin position="1"/>
        <end position="68"/>
    </location>
</feature>
<keyword evidence="3" id="KW-1185">Reference proteome</keyword>
<dbReference type="AlphaFoldDB" id="A0A9X3LFZ2"/>
<proteinExistence type="predicted"/>
<accession>A0A9X3LFZ2</accession>
<dbReference type="EMBL" id="JAMKBJ010000005">
    <property type="protein sequence ID" value="MCZ8537057.1"/>
    <property type="molecule type" value="Genomic_DNA"/>
</dbReference>
<evidence type="ECO:0000256" key="1">
    <source>
        <dbReference type="SAM" id="MobiDB-lite"/>
    </source>
</evidence>
<protein>
    <submittedName>
        <fullName evidence="2">Uncharacterized protein</fullName>
    </submittedName>
</protein>
<feature type="compositionally biased region" description="Basic and acidic residues" evidence="1">
    <location>
        <begin position="21"/>
        <end position="34"/>
    </location>
</feature>
<gene>
    <name evidence="2" type="ORF">M9R32_07695</name>
</gene>
<name>A0A9X3LFZ2_9BACL</name>
<reference evidence="2" key="1">
    <citation type="submission" date="2022-05" db="EMBL/GenBank/DDBJ databases">
        <authorList>
            <person name="Colautti A."/>
            <person name="Iacumin L."/>
        </authorList>
    </citation>
    <scope>NUCLEOTIDE SEQUENCE</scope>
    <source>
        <strain evidence="2">SK 55</strain>
    </source>
</reference>
<evidence type="ECO:0000313" key="2">
    <source>
        <dbReference type="EMBL" id="MCZ8537057.1"/>
    </source>
</evidence>
<dbReference type="Proteomes" id="UP001152173">
    <property type="component" value="Unassembled WGS sequence"/>
</dbReference>
<evidence type="ECO:0000313" key="3">
    <source>
        <dbReference type="Proteomes" id="UP001152173"/>
    </source>
</evidence>
<organism evidence="2 3">
    <name type="scientific">Paenisporosarcina quisquiliarum</name>
    <dbReference type="NCBI Taxonomy" id="365346"/>
    <lineage>
        <taxon>Bacteria</taxon>
        <taxon>Bacillati</taxon>
        <taxon>Bacillota</taxon>
        <taxon>Bacilli</taxon>
        <taxon>Bacillales</taxon>
        <taxon>Caryophanaceae</taxon>
        <taxon>Paenisporosarcina</taxon>
    </lineage>
</organism>
<sequence>MGSDNHKGAINFTSPLSQTPKKKDFNATSPREEISMELVEQGFLLKPKHEPMTSNHRKKSEREKSYKS</sequence>